<evidence type="ECO:0000313" key="8">
    <source>
        <dbReference type="EMBL" id="KAB0407348.1"/>
    </source>
</evidence>
<feature type="coiled-coil region" evidence="5">
    <location>
        <begin position="1094"/>
        <end position="1121"/>
    </location>
</feature>
<feature type="region of interest" description="Disordered" evidence="6">
    <location>
        <begin position="3641"/>
        <end position="3687"/>
    </location>
</feature>
<feature type="region of interest" description="Disordered" evidence="6">
    <location>
        <begin position="3601"/>
        <end position="3626"/>
    </location>
</feature>
<comment type="caution">
    <text evidence="8">The sequence shown here is derived from an EMBL/GenBank/DDBJ whole genome shotgun (WGS) entry which is preliminary data.</text>
</comment>
<dbReference type="FunFam" id="1.20.58.60:FF:000427">
    <property type="entry name" value="Nesprin-2"/>
    <property type="match status" value="1"/>
</dbReference>
<keyword evidence="3" id="KW-0677">Repeat</keyword>
<evidence type="ECO:0000256" key="2">
    <source>
        <dbReference type="ARBA" id="ARBA00022553"/>
    </source>
</evidence>
<dbReference type="Proteomes" id="UP000437017">
    <property type="component" value="Unassembled WGS sequence"/>
</dbReference>
<feature type="non-terminal residue" evidence="8">
    <location>
        <position position="1"/>
    </location>
</feature>
<dbReference type="FunFam" id="1.20.58.60:FF:000174">
    <property type="entry name" value="Spectrin repeat-containing, nuclear envelope 2"/>
    <property type="match status" value="1"/>
</dbReference>
<feature type="compositionally biased region" description="Acidic residues" evidence="6">
    <location>
        <begin position="3613"/>
        <end position="3623"/>
    </location>
</feature>
<accession>A0A6A1QGZ5</accession>
<evidence type="ECO:0000256" key="4">
    <source>
        <dbReference type="ARBA" id="ARBA00023136"/>
    </source>
</evidence>
<dbReference type="PANTHER" id="PTHR14514">
    <property type="entry name" value="PKA ANCHORING PROTEIN"/>
    <property type="match status" value="1"/>
</dbReference>
<feature type="compositionally biased region" description="Basic and acidic residues" evidence="6">
    <location>
        <begin position="1991"/>
        <end position="2001"/>
    </location>
</feature>
<feature type="coiled-coil region" evidence="5">
    <location>
        <begin position="2636"/>
        <end position="2663"/>
    </location>
</feature>
<evidence type="ECO:0000256" key="1">
    <source>
        <dbReference type="ARBA" id="ARBA00004308"/>
    </source>
</evidence>
<feature type="compositionally biased region" description="Basic and acidic residues" evidence="6">
    <location>
        <begin position="709"/>
        <end position="736"/>
    </location>
</feature>
<feature type="region of interest" description="Disordered" evidence="6">
    <location>
        <begin position="665"/>
        <end position="736"/>
    </location>
</feature>
<organism evidence="8 9">
    <name type="scientific">Balaenoptera physalus</name>
    <name type="common">Fin whale</name>
    <name type="synonym">Balaena physalus</name>
    <dbReference type="NCBI Taxonomy" id="9770"/>
    <lineage>
        <taxon>Eukaryota</taxon>
        <taxon>Metazoa</taxon>
        <taxon>Chordata</taxon>
        <taxon>Craniata</taxon>
        <taxon>Vertebrata</taxon>
        <taxon>Euteleostomi</taxon>
        <taxon>Mammalia</taxon>
        <taxon>Eutheria</taxon>
        <taxon>Laurasiatheria</taxon>
        <taxon>Artiodactyla</taxon>
        <taxon>Whippomorpha</taxon>
        <taxon>Cetacea</taxon>
        <taxon>Mysticeti</taxon>
        <taxon>Balaenopteridae</taxon>
        <taxon>Balaenoptera</taxon>
    </lineage>
</organism>
<sequence length="3687" mass="427442">INVWKTELNHVLPSPLYQIETWLQGVEELIDEDLPASQDYYEAMALMQEKMTLFQSLMDKFDCHLNTLLTFENRDEKHLPLVPPNKLEEMKRRINNISGEKFIPLLEFHYYKCSVLGLLDEVKSKLVVWNIKYGSKESVELLLEDWHKFIEEKEFLAQLETSFQKCEEIHKNLAGEYPNISKQYTMVEYHFCMYRKNIYNVKSTLQKVLACWTIYVEKLRLLKACFEETKKEQMKEVPFETLSQWNLEHTTLNEVGNFLIQVSNDEVGSSISKELRRLNKRWRKFITKTQLEMNLPLIKKQDEPFLDNSGNTQLSKEENLTADFSTDMSIELPENCSQNIMAGEEHEKENEEFTGTLKVAEEVEKLVGQVEIWEAETTSVLDLLRQQGDVDTSVEESLQHLIAKGSMYEELVSRTEDTLQMDVQNVSSQESLQHVITAGLQAKIQEAKEKVQINMVKLVAVLKNSTDVSPDLDVRLKVEESQKELESYITRAEELLGQRESQRGLISKYKEALIIFNTKSLAKYLKAVEELKNNVTEDVKLSLEEKSRDICAKWESLHHEMSLYIQQLKIDIEKEKLSDNIAKLEKQINKEKKLIRRGRTKGLIKEHEACFSEEGSLYQLDHHMDVLRELCEELTSQKSQQEVRRALKDYEQKIERLRKCASEIHMTLQPTVGGTSKNKGTADTSENGGRNALSEVPSAKSDNQPSAEKAMESIKDFSLESKLKPQQEESVMEKYEKDHSASINSLLERYDTHRDNLELHLQNSIVRIISDFSSDKERSSVCLQDKLTDLQVLKNETDACWKEFEVTSLKLEELESDIRKPFLVKARDKLKEKERELQMTLNTRMESLETALHIVLPVEKELLLLCDSDLLLCEMAIQEFNLTDADDIYRNLRNIQDSIVKQIEICNHLEQSGNFALKELNPLDLHAAQNIILKHRTQLEEMNHRVQRSKDALKVLEDFLASLRGAELSGELLIDLSASGSPVVPRNTLTVENKEGRIHQMKDKARHLDERLKVLGISIKDAEQGEHTSCEKLLNALSRSLSETHGSGRQEELTEEDELLETCVFKNNELLKNIQDVHNQISKIGLKDPTVPAVKQRKKSLLRLDKDLDECEEEKKHLQEMVNSLPQFKDGREKALSQQCQGTALFLDQCERVLELLKQYQNFKSVLTTLIQKEENIISLQASYMGKENLKKRIAEIEVVKEEFNEHLEVVDKINQICKNLQFHLNKMRNFEEPPFEKEANIIVDRWLDINEKTEDYYENLGRALALWDKLFNLKNGTDEWTEKILQKMELHQLTEEEREKLKEELQVHEQKPSEFSKRVAKIQFLLQSSEIPLELQVMESSILNKIEHVKMRLTGESNCSALGGSTAELREDLYQAKTQIGMTESLLNALSPSDSLEIFTKLEEIQQQILQQKHSMILLENQIGCLTPELSELKKQYESVSDLFNTKKSVLQDHFSKLLNDQCKNFNDWFGNVKMNLKECFEPSETKKSVEQKLQKLSDFLTLEGRGSEIHQVGTVLNHVKKHLPKAPVKKLNSWIVSQEIELEKMESICQARAKELDECLQQLLRLQNDHRNLSKWLTNQEEKWKEMEGTREKTELFCQALARKREQFESMAQLNNSVKEYGITEEEEIVTESTHLINRYQTLLGQLCEIDEEDKLPPAKDQSFNDLAHDVIRWITGIKESLMVLNSSEGKMPLEERIQKIKEIILLKPEGDAKIQTIVSQAEISKAPMVPKTLTDIKSQWDNTLHLANTYLSHQEKLLLEGEKYLQSKEDLRLMLTELKKKQEVGFALQHGLQEKKAQLKIYKKFLQKAQDLTSLLEELKSQGNYLLECTKNPNFSEEPWLEIKHLHESLLQQLQESVQKLEGHVQEHDSYQVCITDLNTALDYISKEFVGFSDKPVDQIAVEEKMRKLQELENSLRLQDGTLEKILALAKSIKQNTSSVGQKIIKDDIKSLKCKQKDLENRLESAKQEMENCLNSILKSKCSTEKKEKFPLPGREEQVTSDVQESTQDSAAVEKLEEDWEINKNSAVEMVLSKQLPLDVQESMKTTEDEQKVNELQNQPLELDVMLRNEQLKEIEELCTQLEAKKAAIEPLEQIEYLKKAETSALFPHSERYSVQHLDNLLQALITLKKKKESQYCLLKDFQEHLAAVESSMKAFLTEKEGLKVGPLDSATYMDKIKKLLASIEKEKDSLSKMKIKWENLSNCLTDMDKKLLESQMKQLEHGWEQMEQLVQKKYSQQVVGHDEFMFLMSKIQDLEISLQQQQQCLQLRLDSPEEEGNQSMVALATELQTIKHRFSVFRGRAELQMKRIWGEKEKKILEDAINNLQKQLEALEPLNIEVENQIKKCETRYKTKEAILWVKNLLGELVPTISLLPDNILSQIRKCKVVHDGILDKQQVVESLVEEVKDNIPNLTAYESSDLNNLLQDLQNQYQMLVLKSTQRSQQLEFKLEERSKFVGVIGKVQLSLQGNETLMIPKMETTSTEAELEHQYVTLTISQKELQEIESVIATHLQEQTNICNDLSVFERLFLDDQLKNLKTRANRTQRFIQNKCNEVEHKINFYREFHEKTSVLQKEVDHIQHNELLLNPEINPDVKEELYRLKDQITGIRSSILQVLKLKEVFDCMGLNWDWSQLDQLQTQILEKEKELEEKIKQLDTFVAEYGKYQASLGKLRAMDLQVKKRAEALLTTPNTPPESSLLNAQILNQRIRKVMCLYHEIIKKLSENKDFDDSFKEKEMLQIKLYAEENDKLHKVLQNIVLESQPKEMDEKNFQDKLENSLHVLNQIKSQLQQPLLINLQIEHIQNEKVNCEMFQEQVQAEMDSIKAVTVLEKQREEHSSEASDVETKLHDIEDLHMQLNASIDSRTNVLNDAYENMARYNEAVSRAMEIITALEAIIASHRVDLDNPEESIEMPRCKQEELKSTIADIQDLTENLGTISSPEAKRQLECTLQELVSKNSAMREAAKVKEAEVERCLENYKAYRKIKEKICTNLSQMETVLGQSMSPLPVSYKEALERLEQSKALVSNLTSAKEELMKVRQVLRHLRPTCTDSDSLCLLRSTSALWERWLSLMEAVKEWELWCEELKQEWKFIHEEIEREAIILDNLQEELPEISKTKEAATTEEFSELLDCLCQYEENVERQQLLLALLLQRIKNIQNTPEGLRAVETVSASQEIMSMQERCNKLFQKAQKNKELMQNEIQERHAFTKEIITLKNSFQQTTTFFQNMELQDHPEKAEQLEELQSILKKGKLTFENIMEKLRIKYSEMYTIVPAEIESQVEECRKALEDVDEKISNEVLKSSPSYSMSRKIDEINNGLRNVEKMLQQKSKNIEKAQEIQKTMWDELDLWHSKLNELDSEVQDIVEQDPGQAQEWMDNLMIPFQQYQQVSQRAEYRTSQLNKDVVAIETEVKSMEKRVSKIKAILLSEEIFDFSPEEHLKHGEVILENIHPMKKTIAEIVSYQVELRLPQTGMKPLPVFQRTNQLLQDIKLLENVTQEQNELLKIVIKQTNECDEEIEKLKQILNNYSAEFSHEHMSPDRAANLPQVQTSQRNANTLSAQGEIEGTEKQILSLNQKKEDLLVDLKAAILKLHQHFQQKQQELEKEMLSARASDEDGGAETDASEWELNRTGSMFFLPAVEEEAEEISLKSESGDKKAEPSSGSPSLLWKHDEDVEEDRASSSSGTMVQ</sequence>
<feature type="coiled-coil region" evidence="5">
    <location>
        <begin position="2318"/>
        <end position="2345"/>
    </location>
</feature>
<comment type="subcellular location">
    <subcellularLocation>
        <location evidence="1">Endomembrane system</location>
    </subcellularLocation>
</comment>
<keyword evidence="4" id="KW-0472">Membrane</keyword>
<feature type="compositionally biased region" description="Basic and acidic residues" evidence="6">
    <location>
        <begin position="3645"/>
        <end position="3657"/>
    </location>
</feature>
<dbReference type="FunFam" id="1.20.58.60:FF:000477">
    <property type="entry name" value="Spectrin repeat containing nuclear envelope protein 2"/>
    <property type="match status" value="1"/>
</dbReference>
<feature type="compositionally biased region" description="Basic and acidic residues" evidence="6">
    <location>
        <begin position="3601"/>
        <end position="3612"/>
    </location>
</feature>
<keyword evidence="5" id="KW-0175">Coiled coil</keyword>
<gene>
    <name evidence="8" type="ORF">E2I00_001555</name>
</gene>
<feature type="coiled-coil region" evidence="5">
    <location>
        <begin position="1285"/>
        <end position="1312"/>
    </location>
</feature>
<dbReference type="SUPFAM" id="SSF46966">
    <property type="entry name" value="Spectrin repeat"/>
    <property type="match status" value="6"/>
</dbReference>
<proteinExistence type="predicted"/>
<dbReference type="InterPro" id="IPR057057">
    <property type="entry name" value="Spectrin_SYNE1"/>
</dbReference>
<dbReference type="EMBL" id="SGJD01000053">
    <property type="protein sequence ID" value="KAB0407348.1"/>
    <property type="molecule type" value="Genomic_DNA"/>
</dbReference>
<feature type="coiled-coil region" evidence="5">
    <location>
        <begin position="3311"/>
        <end position="3338"/>
    </location>
</feature>
<dbReference type="PANTHER" id="PTHR14514:SF4">
    <property type="entry name" value="NESPRIN-2"/>
    <property type="match status" value="1"/>
</dbReference>
<evidence type="ECO:0000256" key="3">
    <source>
        <dbReference type="ARBA" id="ARBA00022737"/>
    </source>
</evidence>
<feature type="region of interest" description="Disordered" evidence="6">
    <location>
        <begin position="1991"/>
        <end position="2011"/>
    </location>
</feature>
<feature type="coiled-coil region" evidence="5">
    <location>
        <begin position="2945"/>
        <end position="2972"/>
    </location>
</feature>
<feature type="coiled-coil region" evidence="5">
    <location>
        <begin position="567"/>
        <end position="660"/>
    </location>
</feature>
<dbReference type="InterPro" id="IPR018159">
    <property type="entry name" value="Spectrin/alpha-actinin"/>
</dbReference>
<evidence type="ECO:0000256" key="5">
    <source>
        <dbReference type="SAM" id="Coils"/>
    </source>
</evidence>
<dbReference type="Gene3D" id="1.20.58.60">
    <property type="match status" value="4"/>
</dbReference>
<dbReference type="OrthoDB" id="18853at2759"/>
<reference evidence="8 9" key="1">
    <citation type="journal article" date="2019" name="PLoS ONE">
        <title>Genomic analyses reveal an absence of contemporary introgressive admixture between fin whales and blue whales, despite known hybrids.</title>
        <authorList>
            <person name="Westbury M.V."/>
            <person name="Petersen B."/>
            <person name="Lorenzen E.D."/>
        </authorList>
    </citation>
    <scope>NUCLEOTIDE SEQUENCE [LARGE SCALE GENOMIC DNA]</scope>
    <source>
        <strain evidence="8">FinWhale-01</strain>
    </source>
</reference>
<feature type="domain" description="Nesprin-1 spectrin repeats region" evidence="7">
    <location>
        <begin position="118"/>
        <end position="290"/>
    </location>
</feature>
<name>A0A6A1QGZ5_BALPH</name>
<feature type="non-terminal residue" evidence="8">
    <location>
        <position position="3687"/>
    </location>
</feature>
<feature type="coiled-coil region" evidence="5">
    <location>
        <begin position="1905"/>
        <end position="1979"/>
    </location>
</feature>
<dbReference type="Pfam" id="PF25034">
    <property type="entry name" value="Spectrin_SYNE1"/>
    <property type="match status" value="1"/>
</dbReference>
<keyword evidence="9" id="KW-1185">Reference proteome</keyword>
<evidence type="ECO:0000259" key="7">
    <source>
        <dbReference type="Pfam" id="PF25034"/>
    </source>
</evidence>
<keyword evidence="2" id="KW-0597">Phosphoprotein</keyword>
<feature type="compositionally biased region" description="Polar residues" evidence="6">
    <location>
        <begin position="668"/>
        <end position="688"/>
    </location>
</feature>
<evidence type="ECO:0000313" key="9">
    <source>
        <dbReference type="Proteomes" id="UP000437017"/>
    </source>
</evidence>
<evidence type="ECO:0000256" key="6">
    <source>
        <dbReference type="SAM" id="MobiDB-lite"/>
    </source>
</evidence>
<dbReference type="SMART" id="SM00150">
    <property type="entry name" value="SPEC"/>
    <property type="match status" value="5"/>
</dbReference>
<protein>
    <recommendedName>
        <fullName evidence="7">Nesprin-1 spectrin repeats region domain-containing protein</fullName>
    </recommendedName>
</protein>
<feature type="coiled-coil region" evidence="5">
    <location>
        <begin position="3104"/>
        <end position="3160"/>
    </location>
</feature>